<feature type="compositionally biased region" description="Low complexity" evidence="1">
    <location>
        <begin position="76"/>
        <end position="89"/>
    </location>
</feature>
<evidence type="ECO:0000313" key="3">
    <source>
        <dbReference type="Proteomes" id="UP000045842"/>
    </source>
</evidence>
<evidence type="ECO:0000256" key="1">
    <source>
        <dbReference type="SAM" id="MobiDB-lite"/>
    </source>
</evidence>
<protein>
    <submittedName>
        <fullName evidence="2">Uncharacterized protein</fullName>
    </submittedName>
</protein>
<organism evidence="2 3">
    <name type="scientific">Mycobacterium tuberculosis</name>
    <dbReference type="NCBI Taxonomy" id="1773"/>
    <lineage>
        <taxon>Bacteria</taxon>
        <taxon>Bacillati</taxon>
        <taxon>Actinomycetota</taxon>
        <taxon>Actinomycetes</taxon>
        <taxon>Mycobacteriales</taxon>
        <taxon>Mycobacteriaceae</taxon>
        <taxon>Mycobacterium</taxon>
        <taxon>Mycobacterium tuberculosis complex</taxon>
    </lineage>
</organism>
<evidence type="ECO:0000313" key="2">
    <source>
        <dbReference type="EMBL" id="COW88608.1"/>
    </source>
</evidence>
<sequence>MTFGWLASTPSTRSGEIFSPPRLMSSLMRPRMLRSPAADRDPRSPVRNQPSVKFAAVIVGSPRYPRTTVVPRSQISPTAPAGSGSPSDPTIRICAPVDRPTRPVDTTGVSVWSIPSICVVVTWWVASVMPKAHTTGAANSVCSASAAWAVSGALQLRMKRSAAGLRPDGSVADRSNRIW</sequence>
<name>A0A655JGA6_MYCTX</name>
<reference evidence="2 3" key="1">
    <citation type="submission" date="2015-03" db="EMBL/GenBank/DDBJ databases">
        <authorList>
            <consortium name="Pathogen Informatics"/>
        </authorList>
    </citation>
    <scope>NUCLEOTIDE SEQUENCE [LARGE SCALE GENOMIC DNA]</scope>
    <source>
        <strain evidence="2 3">G09801536</strain>
    </source>
</reference>
<dbReference type="AlphaFoldDB" id="A0A655JGA6"/>
<gene>
    <name evidence="2" type="ORF">ERS007679_04434</name>
</gene>
<dbReference type="Proteomes" id="UP000045842">
    <property type="component" value="Unassembled WGS sequence"/>
</dbReference>
<dbReference type="EMBL" id="CSAD01001130">
    <property type="protein sequence ID" value="COW88608.1"/>
    <property type="molecule type" value="Genomic_DNA"/>
</dbReference>
<feature type="region of interest" description="Disordered" evidence="1">
    <location>
        <begin position="68"/>
        <end position="89"/>
    </location>
</feature>
<accession>A0A655JGA6</accession>
<proteinExistence type="predicted"/>
<feature type="region of interest" description="Disordered" evidence="1">
    <location>
        <begin position="1"/>
        <end position="21"/>
    </location>
</feature>